<evidence type="ECO:0000256" key="6">
    <source>
        <dbReference type="SAM" id="Phobius"/>
    </source>
</evidence>
<feature type="transmembrane region" description="Helical" evidence="6">
    <location>
        <begin position="292"/>
        <end position="311"/>
    </location>
</feature>
<dbReference type="GO" id="GO:0005886">
    <property type="term" value="C:plasma membrane"/>
    <property type="evidence" value="ECO:0007669"/>
    <property type="project" value="UniProtKB-SubCell"/>
</dbReference>
<name>A0A9X9S3M7_METOG</name>
<evidence type="ECO:0000256" key="1">
    <source>
        <dbReference type="ARBA" id="ARBA00004651"/>
    </source>
</evidence>
<dbReference type="EMBL" id="CP113361">
    <property type="protein sequence ID" value="WAI01188.1"/>
    <property type="molecule type" value="Genomic_DNA"/>
</dbReference>
<keyword evidence="5 6" id="KW-0472">Membrane</keyword>
<feature type="transmembrane region" description="Helical" evidence="6">
    <location>
        <begin position="232"/>
        <end position="249"/>
    </location>
</feature>
<feature type="transmembrane region" description="Helical" evidence="6">
    <location>
        <begin position="323"/>
        <end position="346"/>
    </location>
</feature>
<feature type="transmembrane region" description="Helical" evidence="6">
    <location>
        <begin position="384"/>
        <end position="408"/>
    </location>
</feature>
<evidence type="ECO:0000256" key="2">
    <source>
        <dbReference type="ARBA" id="ARBA00022475"/>
    </source>
</evidence>
<evidence type="ECO:0000256" key="4">
    <source>
        <dbReference type="ARBA" id="ARBA00022989"/>
    </source>
</evidence>
<dbReference type="Proteomes" id="UP001163096">
    <property type="component" value="Chromosome"/>
</dbReference>
<evidence type="ECO:0000256" key="3">
    <source>
        <dbReference type="ARBA" id="ARBA00022692"/>
    </source>
</evidence>
<dbReference type="InterPro" id="IPR050833">
    <property type="entry name" value="Poly_Biosynth_Transport"/>
</dbReference>
<keyword evidence="2" id="KW-1003">Cell membrane</keyword>
<feature type="transmembrane region" description="Helical" evidence="6">
    <location>
        <begin position="39"/>
        <end position="61"/>
    </location>
</feature>
<feature type="transmembrane region" description="Helical" evidence="6">
    <location>
        <begin position="110"/>
        <end position="134"/>
    </location>
</feature>
<evidence type="ECO:0000313" key="8">
    <source>
        <dbReference type="Proteomes" id="UP001163096"/>
    </source>
</evidence>
<keyword evidence="8" id="KW-1185">Reference proteome</keyword>
<dbReference type="AlphaFoldDB" id="A0A9X9S3M7"/>
<dbReference type="GeneID" id="76835909"/>
<proteinExistence type="predicted"/>
<feature type="transmembrane region" description="Helical" evidence="6">
    <location>
        <begin position="446"/>
        <end position="469"/>
    </location>
</feature>
<dbReference type="Pfam" id="PF13440">
    <property type="entry name" value="Polysacc_synt_3"/>
    <property type="match status" value="1"/>
</dbReference>
<gene>
    <name evidence="7" type="ORF">OU421_12365</name>
</gene>
<accession>A0A9X9S3M7</accession>
<dbReference type="KEGG" id="mou:OU421_12365"/>
<evidence type="ECO:0000256" key="5">
    <source>
        <dbReference type="ARBA" id="ARBA00023136"/>
    </source>
</evidence>
<dbReference type="PANTHER" id="PTHR30250">
    <property type="entry name" value="PST FAMILY PREDICTED COLANIC ACID TRANSPORTER"/>
    <property type="match status" value="1"/>
</dbReference>
<keyword evidence="3 6" id="KW-0812">Transmembrane</keyword>
<dbReference type="RefSeq" id="WP_268186407.1">
    <property type="nucleotide sequence ID" value="NZ_CP113361.1"/>
</dbReference>
<reference evidence="7" key="1">
    <citation type="submission" date="2022-11" db="EMBL/GenBank/DDBJ databases">
        <title>Complete genome sequence of Methanogenium organophilum DSM 3596.</title>
        <authorList>
            <person name="Chen S.-C."/>
            <person name="Lai S.-J."/>
            <person name="You Y.-T."/>
        </authorList>
    </citation>
    <scope>NUCLEOTIDE SEQUENCE</scope>
    <source>
        <strain evidence="7">DSM 3596</strain>
    </source>
</reference>
<feature type="transmembrane region" description="Helical" evidence="6">
    <location>
        <begin position="420"/>
        <end position="440"/>
    </location>
</feature>
<organism evidence="7 8">
    <name type="scientific">Methanogenium organophilum</name>
    <dbReference type="NCBI Taxonomy" id="2199"/>
    <lineage>
        <taxon>Archaea</taxon>
        <taxon>Methanobacteriati</taxon>
        <taxon>Methanobacteriota</taxon>
        <taxon>Stenosarchaea group</taxon>
        <taxon>Methanomicrobia</taxon>
        <taxon>Methanomicrobiales</taxon>
        <taxon>Methanomicrobiaceae</taxon>
        <taxon>Methanogenium</taxon>
    </lineage>
</organism>
<protein>
    <submittedName>
        <fullName evidence="7">Oligosaccharide flippase family protein</fullName>
    </submittedName>
</protein>
<evidence type="ECO:0000313" key="7">
    <source>
        <dbReference type="EMBL" id="WAI01188.1"/>
    </source>
</evidence>
<feature type="transmembrane region" description="Helical" evidence="6">
    <location>
        <begin position="12"/>
        <end position="33"/>
    </location>
</feature>
<comment type="subcellular location">
    <subcellularLocation>
        <location evidence="1">Cell membrane</location>
        <topology evidence="1">Multi-pass membrane protein</topology>
    </subcellularLocation>
</comment>
<feature type="transmembrane region" description="Helical" evidence="6">
    <location>
        <begin position="358"/>
        <end position="378"/>
    </location>
</feature>
<dbReference type="PANTHER" id="PTHR30250:SF28">
    <property type="entry name" value="POLYSACCHARIDE BIOSYNTHESIS PROTEIN"/>
    <property type="match status" value="1"/>
</dbReference>
<keyword evidence="4 6" id="KW-1133">Transmembrane helix</keyword>
<sequence length="480" mass="52484">MSSFLKNTLKLVSGSVIAQTVGILLIPIVTRLYSPDDFGILQLFISITGILAAVSCFAYQLSIMLPKKDEDAANIVGLCIGLISVTSVISGFILIIFAEQVASLLNAPEIANYMVLIPVVVFLNGVFLVFNYWLSRHVRFGSVATARVANSLTGKVVQIGAGMGTPSALGLIGGTIAGYSFGNLIMLKEIWKHSELFKQISWKAIRINAIRYKKFPIYTTWSTVANTMSLQIAPFMLSAFFTVAVVGQYSIANQAVHLPMGLIGGAVGQVFFQKASEQMNKTGNINGLVRDVYTRLISIGIFPILILIIIGEELFGFVFGANWITAGLYAKILAPWLLLVFIASPLSTLFSVLEKQGVGLSFNIAMLLSRVIVLYAGGMFGDPLIALVLYSITGVFFWGGMNIYILEMSGVKKADAIKKFIGYILLASFVSLPLVIAKYLNLDLYLLFAIALMVTVVYYFIVIINDNVLKYEFTKILKRD</sequence>
<feature type="transmembrane region" description="Helical" evidence="6">
    <location>
        <begin position="73"/>
        <end position="98"/>
    </location>
</feature>